<evidence type="ECO:0000256" key="1">
    <source>
        <dbReference type="SAM" id="MobiDB-lite"/>
    </source>
</evidence>
<sequence length="81" mass="8759">MTSEQWFSGLNTQPHRVSLKPEGMDNLSDAQASSQPVGGDKGQSTKPGGVSLVGAQQQQPYNRLGWNPDVSGFTKEKQEQV</sequence>
<evidence type="ECO:0000313" key="3">
    <source>
        <dbReference type="Proteomes" id="UP001153148"/>
    </source>
</evidence>
<feature type="compositionally biased region" description="Polar residues" evidence="1">
    <location>
        <begin position="1"/>
        <end position="15"/>
    </location>
</feature>
<keyword evidence="3" id="KW-1185">Reference proteome</keyword>
<organism evidence="2 3">
    <name type="scientific">Timema podura</name>
    <name type="common">Walking stick</name>
    <dbReference type="NCBI Taxonomy" id="61482"/>
    <lineage>
        <taxon>Eukaryota</taxon>
        <taxon>Metazoa</taxon>
        <taxon>Ecdysozoa</taxon>
        <taxon>Arthropoda</taxon>
        <taxon>Hexapoda</taxon>
        <taxon>Insecta</taxon>
        <taxon>Pterygota</taxon>
        <taxon>Neoptera</taxon>
        <taxon>Polyneoptera</taxon>
        <taxon>Phasmatodea</taxon>
        <taxon>Timematodea</taxon>
        <taxon>Timematoidea</taxon>
        <taxon>Timematidae</taxon>
        <taxon>Timema</taxon>
    </lineage>
</organism>
<feature type="region of interest" description="Disordered" evidence="1">
    <location>
        <begin position="1"/>
        <end position="81"/>
    </location>
</feature>
<reference evidence="2" key="1">
    <citation type="submission" date="2021-03" db="EMBL/GenBank/DDBJ databases">
        <authorList>
            <person name="Tran Van P."/>
        </authorList>
    </citation>
    <scope>NUCLEOTIDE SEQUENCE</scope>
</reference>
<protein>
    <submittedName>
        <fullName evidence="2">Uncharacterized protein</fullName>
    </submittedName>
</protein>
<dbReference type="EMBL" id="CAJPIN010049201">
    <property type="protein sequence ID" value="CAG2066002.1"/>
    <property type="molecule type" value="Genomic_DNA"/>
</dbReference>
<dbReference type="Proteomes" id="UP001153148">
    <property type="component" value="Unassembled WGS sequence"/>
</dbReference>
<proteinExistence type="predicted"/>
<feature type="compositionally biased region" description="Polar residues" evidence="1">
    <location>
        <begin position="28"/>
        <end position="46"/>
    </location>
</feature>
<name>A0ABN7PFU4_TIMPD</name>
<comment type="caution">
    <text evidence="2">The sequence shown here is derived from an EMBL/GenBank/DDBJ whole genome shotgun (WGS) entry which is preliminary data.</text>
</comment>
<gene>
    <name evidence="2" type="ORF">TPAB3V08_LOCUS12945</name>
</gene>
<evidence type="ECO:0000313" key="2">
    <source>
        <dbReference type="EMBL" id="CAG2066002.1"/>
    </source>
</evidence>
<accession>A0ABN7PFU4</accession>